<evidence type="ECO:0000256" key="1">
    <source>
        <dbReference type="ARBA" id="ARBA00023002"/>
    </source>
</evidence>
<dbReference type="InterPro" id="IPR029154">
    <property type="entry name" value="HIBADH-like_NADP-bd"/>
</dbReference>
<dbReference type="PIRSF" id="PIRSF000103">
    <property type="entry name" value="HIBADH"/>
    <property type="match status" value="1"/>
</dbReference>
<feature type="domain" description="6-phosphogluconate dehydrogenase NADP-binding" evidence="3">
    <location>
        <begin position="2"/>
        <end position="154"/>
    </location>
</feature>
<evidence type="ECO:0000259" key="4">
    <source>
        <dbReference type="Pfam" id="PF14833"/>
    </source>
</evidence>
<dbReference type="GO" id="GO:0050661">
    <property type="term" value="F:NADP binding"/>
    <property type="evidence" value="ECO:0007669"/>
    <property type="project" value="InterPro"/>
</dbReference>
<dbReference type="AlphaFoldDB" id="A0A975U2K1"/>
<dbReference type="InterPro" id="IPR015815">
    <property type="entry name" value="HIBADH-related"/>
</dbReference>
<name>A0A975U2K1_9PROT</name>
<dbReference type="EMBL" id="CP076448">
    <property type="protein sequence ID" value="QXM25139.1"/>
    <property type="molecule type" value="Genomic_DNA"/>
</dbReference>
<sequence>MRVAVIGLGAMGLPMARRLQGAGHAVAGWDLSPDRRDAAQGLALAEDAARGAEAVLLSLPHDTAVLAAAEAVLAAGPAPGAVVVDCSTVSPETPRRLAPRFAEAGLAWVDAPVSGGPAGAAAGTLTVMAGGSPGVLDRARPVLEAIASKIVHVGGPGAGAVAKIVNNLLVATHLLAAAEALRLGRRAGVEADALLAAVNGGSGRSAATEVNFPRWILSGSFDSGFTAGLMRKDLRLAAALADATGGAGPLSELVFRAWADSPVPEAADFNHVAETVWRDG</sequence>
<dbReference type="RefSeq" id="WP_218286195.1">
    <property type="nucleotide sequence ID" value="NZ_CP076448.1"/>
</dbReference>
<keyword evidence="1" id="KW-0560">Oxidoreductase</keyword>
<dbReference type="InterPro" id="IPR006115">
    <property type="entry name" value="6PGDH_NADP-bd"/>
</dbReference>
<dbReference type="GO" id="GO:0051287">
    <property type="term" value="F:NAD binding"/>
    <property type="evidence" value="ECO:0007669"/>
    <property type="project" value="InterPro"/>
</dbReference>
<dbReference type="PANTHER" id="PTHR22981">
    <property type="entry name" value="3-HYDROXYISOBUTYRATE DEHYDROGENASE-RELATED"/>
    <property type="match status" value="1"/>
</dbReference>
<protein>
    <submittedName>
        <fullName evidence="5">NAD(P)-dependent oxidoreductase</fullName>
    </submittedName>
</protein>
<dbReference type="Pfam" id="PF03446">
    <property type="entry name" value="NAD_binding_2"/>
    <property type="match status" value="1"/>
</dbReference>
<feature type="domain" description="3-hydroxyisobutyrate dehydrogenase-like NAD-binding" evidence="4">
    <location>
        <begin position="157"/>
        <end position="259"/>
    </location>
</feature>
<dbReference type="Proteomes" id="UP000694001">
    <property type="component" value="Chromosome"/>
</dbReference>
<reference evidence="5" key="1">
    <citation type="submission" date="2021-06" db="EMBL/GenBank/DDBJ databases">
        <title>Elioraea tepida, sp. nov., a moderately thermophilic aerobic anoxygenic phototrophic bacterium isolated from an alkaline siliceous hot spring mat community in Yellowstone National Park, WY, USA.</title>
        <authorList>
            <person name="Saini M.K."/>
            <person name="Yoshida S."/>
            <person name="Sebastian A."/>
            <person name="Hirose S."/>
            <person name="Hara E."/>
            <person name="Tamaki H."/>
            <person name="Soulier N.T."/>
            <person name="Albert I."/>
            <person name="Hanada S."/>
            <person name="Bryant D.A."/>
            <person name="Tank M."/>
        </authorList>
    </citation>
    <scope>NUCLEOTIDE SEQUENCE</scope>
    <source>
        <strain evidence="5">MS-P2</strain>
    </source>
</reference>
<evidence type="ECO:0000259" key="3">
    <source>
        <dbReference type="Pfam" id="PF03446"/>
    </source>
</evidence>
<proteinExistence type="predicted"/>
<accession>A0A975U2K1</accession>
<dbReference type="GO" id="GO:0016054">
    <property type="term" value="P:organic acid catabolic process"/>
    <property type="evidence" value="ECO:0007669"/>
    <property type="project" value="UniProtKB-ARBA"/>
</dbReference>
<keyword evidence="6" id="KW-1185">Reference proteome</keyword>
<keyword evidence="2" id="KW-0520">NAD</keyword>
<dbReference type="PROSITE" id="PS00895">
    <property type="entry name" value="3_HYDROXYISOBUT_DH"/>
    <property type="match status" value="1"/>
</dbReference>
<gene>
    <name evidence="5" type="ORF">KO353_02485</name>
</gene>
<dbReference type="KEGG" id="elio:KO353_02485"/>
<dbReference type="GO" id="GO:0016616">
    <property type="term" value="F:oxidoreductase activity, acting on the CH-OH group of donors, NAD or NADP as acceptor"/>
    <property type="evidence" value="ECO:0007669"/>
    <property type="project" value="TreeGrafter"/>
</dbReference>
<dbReference type="PANTHER" id="PTHR22981:SF7">
    <property type="entry name" value="3-HYDROXYISOBUTYRATE DEHYDROGENASE, MITOCHONDRIAL"/>
    <property type="match status" value="1"/>
</dbReference>
<dbReference type="Pfam" id="PF14833">
    <property type="entry name" value="NAD_binding_11"/>
    <property type="match status" value="1"/>
</dbReference>
<evidence type="ECO:0000256" key="2">
    <source>
        <dbReference type="ARBA" id="ARBA00023027"/>
    </source>
</evidence>
<evidence type="ECO:0000313" key="5">
    <source>
        <dbReference type="EMBL" id="QXM25139.1"/>
    </source>
</evidence>
<evidence type="ECO:0000313" key="6">
    <source>
        <dbReference type="Proteomes" id="UP000694001"/>
    </source>
</evidence>
<dbReference type="InterPro" id="IPR002204">
    <property type="entry name" value="3-OH-isobutyrate_DH-rel_CS"/>
</dbReference>
<organism evidence="5 6">
    <name type="scientific">Elioraea tepida</name>
    <dbReference type="NCBI Taxonomy" id="2843330"/>
    <lineage>
        <taxon>Bacteria</taxon>
        <taxon>Pseudomonadati</taxon>
        <taxon>Pseudomonadota</taxon>
        <taxon>Alphaproteobacteria</taxon>
        <taxon>Acetobacterales</taxon>
        <taxon>Elioraeaceae</taxon>
        <taxon>Elioraea</taxon>
    </lineage>
</organism>